<dbReference type="PANTHER" id="PTHR11014">
    <property type="entry name" value="PEPTIDASE M20 FAMILY MEMBER"/>
    <property type="match status" value="1"/>
</dbReference>
<dbReference type="Gene3D" id="3.30.70.360">
    <property type="match status" value="1"/>
</dbReference>
<dbReference type="InterPro" id="IPR036264">
    <property type="entry name" value="Bact_exopeptidase_dim_dom"/>
</dbReference>
<accession>A0A919IYM4</accession>
<dbReference type="AlphaFoldDB" id="A0A919IYM4"/>
<feature type="binding site" evidence="1">
    <location>
        <position position="92"/>
    </location>
    <ligand>
        <name>Mn(2+)</name>
        <dbReference type="ChEBI" id="CHEBI:29035"/>
        <label>2</label>
    </ligand>
</feature>
<keyword evidence="1" id="KW-0464">Manganese</keyword>
<dbReference type="NCBIfam" id="TIGR01891">
    <property type="entry name" value="amidohydrolases"/>
    <property type="match status" value="1"/>
</dbReference>
<evidence type="ECO:0000256" key="1">
    <source>
        <dbReference type="PIRSR" id="PIRSR005962-1"/>
    </source>
</evidence>
<name>A0A919IYM4_9ACTN</name>
<gene>
    <name evidence="3" type="ORF">Afe05nite_24680</name>
</gene>
<dbReference type="PIRSF" id="PIRSF005962">
    <property type="entry name" value="Pept_M20D_amidohydro"/>
    <property type="match status" value="1"/>
</dbReference>
<feature type="domain" description="Peptidase M20 dimerisation" evidence="2">
    <location>
        <begin position="174"/>
        <end position="262"/>
    </location>
</feature>
<sequence>MTSLTELRHRLHQHAEVGLHLPRTQEILLDALAGLGLEIEVGRGLSSITAVLRGGRPGPVVLLRADMDALGMAEQTGLPYAAAGDVMHACGHDLHMAGLVGAARLLAARRDELPGRVLFMFQPGEEGFGGARVMLAEGLLDAAGERPVAAYAIHVDAGLAAGVRATRPGPMMAGTSTLELTVHGTGGHAALPHHGIDPVPVAAEIVLAIQSFMSRRVPATDPAVVSVTGLHTNSPAGNVLPTAVRISANVRTYTPGNRTLIRDGLTAMATALGAAHGCPVDARFTESYPPTVNDLAETEAVLELLGAQRLDAPGMASEDFSYVLDEVPGTLLFVGAQAVAEPAPMHSPRVVFDDGVLDLIARTFVDLTVHRLDRGTAH</sequence>
<dbReference type="SUPFAM" id="SSF53187">
    <property type="entry name" value="Zn-dependent exopeptidases"/>
    <property type="match status" value="1"/>
</dbReference>
<dbReference type="InterPro" id="IPR011650">
    <property type="entry name" value="Peptidase_M20_dimer"/>
</dbReference>
<dbReference type="EMBL" id="BOMM01000016">
    <property type="protein sequence ID" value="GIE10628.1"/>
    <property type="molecule type" value="Genomic_DNA"/>
</dbReference>
<keyword evidence="4" id="KW-1185">Reference proteome</keyword>
<dbReference type="Pfam" id="PF01546">
    <property type="entry name" value="Peptidase_M20"/>
    <property type="match status" value="1"/>
</dbReference>
<evidence type="ECO:0000313" key="4">
    <source>
        <dbReference type="Proteomes" id="UP000598174"/>
    </source>
</evidence>
<feature type="binding site" evidence="1">
    <location>
        <position position="90"/>
    </location>
    <ligand>
        <name>Mn(2+)</name>
        <dbReference type="ChEBI" id="CHEBI:29035"/>
        <label>2</label>
    </ligand>
</feature>
<evidence type="ECO:0000313" key="3">
    <source>
        <dbReference type="EMBL" id="GIE10628.1"/>
    </source>
</evidence>
<proteinExistence type="predicted"/>
<protein>
    <submittedName>
        <fullName evidence="3">Amidohydrolase</fullName>
    </submittedName>
</protein>
<dbReference type="RefSeq" id="WP_203817158.1">
    <property type="nucleotide sequence ID" value="NZ_BAAABP010000071.1"/>
</dbReference>
<dbReference type="Gene3D" id="3.40.630.10">
    <property type="entry name" value="Zn peptidases"/>
    <property type="match status" value="1"/>
</dbReference>
<feature type="binding site" evidence="1">
    <location>
        <position position="346"/>
    </location>
    <ligand>
        <name>Mn(2+)</name>
        <dbReference type="ChEBI" id="CHEBI:29035"/>
        <label>2</label>
    </ligand>
</feature>
<dbReference type="GO" id="GO:0016787">
    <property type="term" value="F:hydrolase activity"/>
    <property type="evidence" value="ECO:0007669"/>
    <property type="project" value="InterPro"/>
</dbReference>
<evidence type="ECO:0000259" key="2">
    <source>
        <dbReference type="Pfam" id="PF07687"/>
    </source>
</evidence>
<comment type="cofactor">
    <cofactor evidence="1">
        <name>Mn(2+)</name>
        <dbReference type="ChEBI" id="CHEBI:29035"/>
    </cofactor>
    <text evidence="1">The Mn(2+) ion enhances activity.</text>
</comment>
<dbReference type="Pfam" id="PF07687">
    <property type="entry name" value="M20_dimer"/>
    <property type="match status" value="1"/>
</dbReference>
<feature type="binding site" evidence="1">
    <location>
        <position position="154"/>
    </location>
    <ligand>
        <name>Mn(2+)</name>
        <dbReference type="ChEBI" id="CHEBI:29035"/>
        <label>2</label>
    </ligand>
</feature>
<keyword evidence="1" id="KW-0479">Metal-binding</keyword>
<dbReference type="SUPFAM" id="SSF55031">
    <property type="entry name" value="Bacterial exopeptidase dimerisation domain"/>
    <property type="match status" value="1"/>
</dbReference>
<dbReference type="CDD" id="cd03886">
    <property type="entry name" value="M20_Acy1"/>
    <property type="match status" value="1"/>
</dbReference>
<dbReference type="Proteomes" id="UP000598174">
    <property type="component" value="Unassembled WGS sequence"/>
</dbReference>
<reference evidence="3" key="1">
    <citation type="submission" date="2021-01" db="EMBL/GenBank/DDBJ databases">
        <title>Whole genome shotgun sequence of Actinoplanes ferrugineus NBRC 15555.</title>
        <authorList>
            <person name="Komaki H."/>
            <person name="Tamura T."/>
        </authorList>
    </citation>
    <scope>NUCLEOTIDE SEQUENCE</scope>
    <source>
        <strain evidence="3">NBRC 15555</strain>
    </source>
</reference>
<organism evidence="3 4">
    <name type="scientific">Paractinoplanes ferrugineus</name>
    <dbReference type="NCBI Taxonomy" id="113564"/>
    <lineage>
        <taxon>Bacteria</taxon>
        <taxon>Bacillati</taxon>
        <taxon>Actinomycetota</taxon>
        <taxon>Actinomycetes</taxon>
        <taxon>Micromonosporales</taxon>
        <taxon>Micromonosporaceae</taxon>
        <taxon>Paractinoplanes</taxon>
    </lineage>
</organism>
<dbReference type="PANTHER" id="PTHR11014:SF63">
    <property type="entry name" value="METALLOPEPTIDASE, PUTATIVE (AFU_ORTHOLOGUE AFUA_6G09600)-RELATED"/>
    <property type="match status" value="1"/>
</dbReference>
<comment type="caution">
    <text evidence="3">The sequence shown here is derived from an EMBL/GenBank/DDBJ whole genome shotgun (WGS) entry which is preliminary data.</text>
</comment>
<dbReference type="InterPro" id="IPR002933">
    <property type="entry name" value="Peptidase_M20"/>
</dbReference>
<feature type="binding site" evidence="1">
    <location>
        <position position="126"/>
    </location>
    <ligand>
        <name>Mn(2+)</name>
        <dbReference type="ChEBI" id="CHEBI:29035"/>
        <label>2</label>
    </ligand>
</feature>
<dbReference type="GO" id="GO:0046872">
    <property type="term" value="F:metal ion binding"/>
    <property type="evidence" value="ECO:0007669"/>
    <property type="project" value="UniProtKB-KW"/>
</dbReference>
<dbReference type="InterPro" id="IPR017439">
    <property type="entry name" value="Amidohydrolase"/>
</dbReference>